<feature type="domain" description="AraC effector-binding" evidence="1">
    <location>
        <begin position="1"/>
        <end position="146"/>
    </location>
</feature>
<dbReference type="RefSeq" id="WP_120751168.1">
    <property type="nucleotide sequence ID" value="NZ_RBAH01000033.1"/>
</dbReference>
<keyword evidence="3" id="KW-1185">Reference proteome</keyword>
<gene>
    <name evidence="2" type="ORF">D7M11_31040</name>
</gene>
<proteinExistence type="predicted"/>
<comment type="caution">
    <text evidence="2">The sequence shown here is derived from an EMBL/GenBank/DDBJ whole genome shotgun (WGS) entry which is preliminary data.</text>
</comment>
<dbReference type="Pfam" id="PF06445">
    <property type="entry name" value="GyrI-like"/>
    <property type="match status" value="1"/>
</dbReference>
<sequence>MNIIQLGAKKLIGIRVLCEGDQYVHEIPMAAEAVKMRLPEIRNKVHPQQFIGAFVVAEYPEEQDGYWIGVEVENTQHIPAGMTSLEIPAQTYAVITHEGPNTGIRRTYEILHEWIAAQGHERILSAWHLELSGIGGGPVELHSTIRA</sequence>
<dbReference type="InterPro" id="IPR029442">
    <property type="entry name" value="GyrI-like"/>
</dbReference>
<dbReference type="Proteomes" id="UP000282311">
    <property type="component" value="Unassembled WGS sequence"/>
</dbReference>
<dbReference type="InterPro" id="IPR011256">
    <property type="entry name" value="Reg_factor_effector_dom_sf"/>
</dbReference>
<evidence type="ECO:0000313" key="3">
    <source>
        <dbReference type="Proteomes" id="UP000282311"/>
    </source>
</evidence>
<evidence type="ECO:0000313" key="2">
    <source>
        <dbReference type="EMBL" id="RKN70061.1"/>
    </source>
</evidence>
<organism evidence="2 3">
    <name type="scientific">Paenibacillus ginsengarvi</name>
    <dbReference type="NCBI Taxonomy" id="400777"/>
    <lineage>
        <taxon>Bacteria</taxon>
        <taxon>Bacillati</taxon>
        <taxon>Bacillota</taxon>
        <taxon>Bacilli</taxon>
        <taxon>Bacillales</taxon>
        <taxon>Paenibacillaceae</taxon>
        <taxon>Paenibacillus</taxon>
    </lineage>
</organism>
<evidence type="ECO:0000259" key="1">
    <source>
        <dbReference type="SMART" id="SM00871"/>
    </source>
</evidence>
<dbReference type="InterPro" id="IPR010499">
    <property type="entry name" value="AraC_E-bd"/>
</dbReference>
<name>A0A3B0BCE9_9BACL</name>
<dbReference type="AlphaFoldDB" id="A0A3B0BCE9"/>
<dbReference type="OrthoDB" id="2734147at2"/>
<dbReference type="SUPFAM" id="SSF55136">
    <property type="entry name" value="Probable bacterial effector-binding domain"/>
    <property type="match status" value="1"/>
</dbReference>
<protein>
    <submittedName>
        <fullName evidence="2">AraC family transcriptional regulator</fullName>
    </submittedName>
</protein>
<dbReference type="Gene3D" id="3.20.80.10">
    <property type="entry name" value="Regulatory factor, effector binding domain"/>
    <property type="match status" value="1"/>
</dbReference>
<dbReference type="EMBL" id="RBAH01000033">
    <property type="protein sequence ID" value="RKN70061.1"/>
    <property type="molecule type" value="Genomic_DNA"/>
</dbReference>
<accession>A0A3B0BCE9</accession>
<dbReference type="SMART" id="SM00871">
    <property type="entry name" value="AraC_E_bind"/>
    <property type="match status" value="1"/>
</dbReference>
<reference evidence="2 3" key="1">
    <citation type="journal article" date="2007" name="Int. J. Syst. Evol. Microbiol.">
        <title>Paenibacillus ginsengarvi sp. nov., isolated from soil from ginseng cultivation.</title>
        <authorList>
            <person name="Yoon M.H."/>
            <person name="Ten L.N."/>
            <person name="Im W.T."/>
        </authorList>
    </citation>
    <scope>NUCLEOTIDE SEQUENCE [LARGE SCALE GENOMIC DNA]</scope>
    <source>
        <strain evidence="2 3">KCTC 13059</strain>
    </source>
</reference>